<sequence>LLDHFHGDENVDLYLKKFNKAKRKPGEKIVDYALRLQEIFKRAYPVAHSEKSFAIILMQKFIEGLDPNYRRKLSIRTLRILA</sequence>
<proteinExistence type="predicted"/>
<dbReference type="PANTHER" id="PTHR33223:SF6">
    <property type="entry name" value="CCHC-TYPE DOMAIN-CONTAINING PROTEIN"/>
    <property type="match status" value="1"/>
</dbReference>
<accession>A0A164DDI5</accession>
<organism evidence="1 2">
    <name type="scientific">Daphnia magna</name>
    <dbReference type="NCBI Taxonomy" id="35525"/>
    <lineage>
        <taxon>Eukaryota</taxon>
        <taxon>Metazoa</taxon>
        <taxon>Ecdysozoa</taxon>
        <taxon>Arthropoda</taxon>
        <taxon>Crustacea</taxon>
        <taxon>Branchiopoda</taxon>
        <taxon>Diplostraca</taxon>
        <taxon>Cladocera</taxon>
        <taxon>Anomopoda</taxon>
        <taxon>Daphniidae</taxon>
        <taxon>Daphnia</taxon>
    </lineage>
</organism>
<evidence type="ECO:0000313" key="2">
    <source>
        <dbReference type="Proteomes" id="UP000076858"/>
    </source>
</evidence>
<dbReference type="PANTHER" id="PTHR33223">
    <property type="entry name" value="CCHC-TYPE DOMAIN-CONTAINING PROTEIN"/>
    <property type="match status" value="1"/>
</dbReference>
<keyword evidence="2" id="KW-1185">Reference proteome</keyword>
<name>A0A164DDI5_9CRUS</name>
<dbReference type="Proteomes" id="UP000076858">
    <property type="component" value="Unassembled WGS sequence"/>
</dbReference>
<feature type="non-terminal residue" evidence="1">
    <location>
        <position position="1"/>
    </location>
</feature>
<gene>
    <name evidence="1" type="ORF">APZ42_010470</name>
</gene>
<dbReference type="AlphaFoldDB" id="A0A164DDI5"/>
<evidence type="ECO:0008006" key="3">
    <source>
        <dbReference type="Google" id="ProtNLM"/>
    </source>
</evidence>
<dbReference type="EMBL" id="LRGB01027744">
    <property type="protein sequence ID" value="KZR95667.1"/>
    <property type="molecule type" value="Genomic_DNA"/>
</dbReference>
<evidence type="ECO:0000313" key="1">
    <source>
        <dbReference type="EMBL" id="KZR95667.1"/>
    </source>
</evidence>
<feature type="non-terminal residue" evidence="1">
    <location>
        <position position="82"/>
    </location>
</feature>
<protein>
    <recommendedName>
        <fullName evidence="3">Retrotransposon gag domain-containing protein</fullName>
    </recommendedName>
</protein>
<reference evidence="1 2" key="1">
    <citation type="submission" date="2016-03" db="EMBL/GenBank/DDBJ databases">
        <title>EvidentialGene: Evidence-directed Construction of Genes on Genomes.</title>
        <authorList>
            <person name="Gilbert D.G."/>
            <person name="Choi J.-H."/>
            <person name="Mockaitis K."/>
            <person name="Colbourne J."/>
            <person name="Pfrender M."/>
        </authorList>
    </citation>
    <scope>NUCLEOTIDE SEQUENCE [LARGE SCALE GENOMIC DNA]</scope>
    <source>
        <strain evidence="1 2">Xinb3</strain>
        <tissue evidence="1">Complete organism</tissue>
    </source>
</reference>
<comment type="caution">
    <text evidence="1">The sequence shown here is derived from an EMBL/GenBank/DDBJ whole genome shotgun (WGS) entry which is preliminary data.</text>
</comment>